<dbReference type="EMBL" id="CP045226">
    <property type="protein sequence ID" value="QFS46142.1"/>
    <property type="molecule type" value="Genomic_DNA"/>
</dbReference>
<evidence type="ECO:0000313" key="1">
    <source>
        <dbReference type="EMBL" id="QFS46142.1"/>
    </source>
</evidence>
<keyword evidence="2" id="KW-1185">Reference proteome</keyword>
<dbReference type="KEGG" id="nsh:GXM_03622"/>
<organism evidence="1 2">
    <name type="scientific">Nostoc sphaeroides CCNUC1</name>
    <dbReference type="NCBI Taxonomy" id="2653204"/>
    <lineage>
        <taxon>Bacteria</taxon>
        <taxon>Bacillati</taxon>
        <taxon>Cyanobacteriota</taxon>
        <taxon>Cyanophyceae</taxon>
        <taxon>Nostocales</taxon>
        <taxon>Nostocaceae</taxon>
        <taxon>Nostoc</taxon>
    </lineage>
</organism>
<proteinExistence type="predicted"/>
<protein>
    <submittedName>
        <fullName evidence="1">Uncharacterized protein</fullName>
    </submittedName>
</protein>
<accession>A0A5P8W0F2</accession>
<name>A0A5P8W0F2_9NOSO</name>
<evidence type="ECO:0000313" key="2">
    <source>
        <dbReference type="Proteomes" id="UP000326678"/>
    </source>
</evidence>
<sequence length="202" mass="22461">MSYREFSLRKVKQDFNLTLVEGGRFLPPIEPISPSPLLAEFLAESIQLAIAMGSEKARSELIISPILFEVRKILNRKISFFSGEEFNVEPEAGLAGFCDFLISLSPEQLFIEAPAVVIVEAKNENLKGGLGQCTAEMIAAQRFNAKYEKPIATIYGSVTSGNLWTFLKLEDSTVTIDLTEYLIPPVEQVLGILVWMIRSQSN</sequence>
<reference evidence="1 2" key="1">
    <citation type="submission" date="2019-10" db="EMBL/GenBank/DDBJ databases">
        <title>Genomic and transcriptomic insights into the perfect genentic adaptation of a filamentous nitrogen-fixing cyanobacterium to rice fields.</title>
        <authorList>
            <person name="Chen Z."/>
        </authorList>
    </citation>
    <scope>NUCLEOTIDE SEQUENCE [LARGE SCALE GENOMIC DNA]</scope>
    <source>
        <strain evidence="1">CCNUC1</strain>
    </source>
</reference>
<dbReference type="RefSeq" id="WP_152589317.1">
    <property type="nucleotide sequence ID" value="NZ_CP045226.1"/>
</dbReference>
<dbReference type="Proteomes" id="UP000326678">
    <property type="component" value="Chromosome Gxm1"/>
</dbReference>
<dbReference type="AlphaFoldDB" id="A0A5P8W0F2"/>
<gene>
    <name evidence="1" type="ORF">GXM_03622</name>
</gene>